<dbReference type="Proteomes" id="UP000320314">
    <property type="component" value="Unassembled WGS sequence"/>
</dbReference>
<evidence type="ECO:0000313" key="2">
    <source>
        <dbReference type="Proteomes" id="UP000320314"/>
    </source>
</evidence>
<comment type="caution">
    <text evidence="1">The sequence shown here is derived from an EMBL/GenBank/DDBJ whole genome shotgun (WGS) entry which is preliminary data.</text>
</comment>
<accession>A0A506UHL7</accession>
<organism evidence="1 2">
    <name type="scientific">Pararhizobium mangrovi</name>
    <dbReference type="NCBI Taxonomy" id="2590452"/>
    <lineage>
        <taxon>Bacteria</taxon>
        <taxon>Pseudomonadati</taxon>
        <taxon>Pseudomonadota</taxon>
        <taxon>Alphaproteobacteria</taxon>
        <taxon>Hyphomicrobiales</taxon>
        <taxon>Rhizobiaceae</taxon>
        <taxon>Rhizobium/Agrobacterium group</taxon>
        <taxon>Pararhizobium</taxon>
    </lineage>
</organism>
<name>A0A506UHL7_9HYPH</name>
<reference evidence="1 2" key="1">
    <citation type="submission" date="2019-06" db="EMBL/GenBank/DDBJ databases">
        <authorList>
            <person name="Li M."/>
        </authorList>
    </citation>
    <scope>NUCLEOTIDE SEQUENCE [LARGE SCALE GENOMIC DNA]</scope>
    <source>
        <strain evidence="1 2">BGMRC6574</strain>
    </source>
</reference>
<dbReference type="RefSeq" id="WP_141165109.1">
    <property type="nucleotide sequence ID" value="NZ_VHLH01000001.1"/>
</dbReference>
<dbReference type="InterPro" id="IPR014989">
    <property type="entry name" value="DUF1839"/>
</dbReference>
<dbReference type="Pfam" id="PF08893">
    <property type="entry name" value="DUF1839"/>
    <property type="match status" value="1"/>
</dbReference>
<keyword evidence="2" id="KW-1185">Reference proteome</keyword>
<evidence type="ECO:0000313" key="1">
    <source>
        <dbReference type="EMBL" id="TPW32806.1"/>
    </source>
</evidence>
<dbReference type="AlphaFoldDB" id="A0A506UHL7"/>
<proteinExistence type="predicted"/>
<sequence>MRHVIPGITAATYAAHRLHDLERAWPETNCYVDLLIEVLSAAGHEPAAALGFTLAQDFEGDQFTFFKFPTGDLATLYGLEIQELAIFDRLEDHIGVQIDRGRLPLVEFDAFHLPDTEGVSYRIAHTKTTVAVNAIDPVRRRMGYFHNAGYFELEGEDYAALFADRAAQTGLPLFPYSEFVKFDRTAAASDPVETSLSLLRHHAARRPAENPVGAYRAVFDAHMAALADRPPDYFHAYAFNTLRQLGANFELLQSHLAWLGENGVTGLDTAGAQAGTIANGAKTMQFKLARAMARRRFDGLGDTLDPLVTAYDRLTASLDLALSDTRSSRAA</sequence>
<dbReference type="OrthoDB" id="8477651at2"/>
<dbReference type="EMBL" id="VHLH01000001">
    <property type="protein sequence ID" value="TPW32806.1"/>
    <property type="molecule type" value="Genomic_DNA"/>
</dbReference>
<gene>
    <name evidence="1" type="ORF">FJU11_00855</name>
</gene>
<protein>
    <submittedName>
        <fullName evidence="1">DUF1839 family protein</fullName>
    </submittedName>
</protein>